<comment type="caution">
    <text evidence="1">The sequence shown here is derived from an EMBL/GenBank/DDBJ whole genome shotgun (WGS) entry which is preliminary data.</text>
</comment>
<name>A0A7W6DBX9_9HYPH</name>
<dbReference type="Proteomes" id="UP000574761">
    <property type="component" value="Unassembled WGS sequence"/>
</dbReference>
<reference evidence="1 2" key="1">
    <citation type="submission" date="2020-08" db="EMBL/GenBank/DDBJ databases">
        <title>Genomic Encyclopedia of Type Strains, Phase IV (KMG-IV): sequencing the most valuable type-strain genomes for metagenomic binning, comparative biology and taxonomic classification.</title>
        <authorList>
            <person name="Goeker M."/>
        </authorList>
    </citation>
    <scope>NUCLEOTIDE SEQUENCE [LARGE SCALE GENOMIC DNA]</scope>
    <source>
        <strain evidence="1 2">DSM 100211</strain>
    </source>
</reference>
<keyword evidence="2" id="KW-1185">Reference proteome</keyword>
<accession>A0A7W6DBX9</accession>
<organism evidence="1 2">
    <name type="scientific">Mycoplana azooxidifex</name>
    <dbReference type="NCBI Taxonomy" id="1636188"/>
    <lineage>
        <taxon>Bacteria</taxon>
        <taxon>Pseudomonadati</taxon>
        <taxon>Pseudomonadota</taxon>
        <taxon>Alphaproteobacteria</taxon>
        <taxon>Hyphomicrobiales</taxon>
        <taxon>Rhizobiaceae</taxon>
        <taxon>Mycoplana</taxon>
    </lineage>
</organism>
<sequence length="574" mass="61323">MAYAIKATVDAEPDRATLSERLSFAHARIETSFLEGGATLVSVMEMVNGLIETLDRFTRTLDGETADATIEGLKRTISDLANLPELASTRQASFDRISDLCTTAFGHVDEMRETFRYLKVFATTVKITGAGLAEFAEFADEIRERILFGAQEIDRFAIELDRMRGELSNARLLSAGILRDFEATIPTVVANLAENTKRMKAQHESMAKLAAEVRTVAGAVQRKIATALSALQIGDITRQRIEHVQTSFVLLDAFLASAEAAALSPKEHARVEGTILRLAHAQLDETMIDFREKCASIFSTISSFSADASRILALRDDLARPRNGSDVSILTIMAGDLGQACALVAGVEGRSQDSTALAASVTEAVHALIAMIETIRLIKTDIHHMALNSNLRCSRLGDEGRSVNVVSGELRNFAGKLEAPADAVVEEMRLVETAAAALSAAQEGDVTSLGAPLADARQAIATVSAEMDQSIDALAEEGNAVFGRIASAVQALDFQSDLGDVLEGCVMIAGDMAAGADASSAGAEELGRRIYAIYTMAQERDIHLAFFPAGAAGAPLPQPVAAKTDEELFEDALF</sequence>
<dbReference type="SUPFAM" id="SSF58104">
    <property type="entry name" value="Methyl-accepting chemotaxis protein (MCP) signaling domain"/>
    <property type="match status" value="1"/>
</dbReference>
<dbReference type="RefSeq" id="WP_183806674.1">
    <property type="nucleotide sequence ID" value="NZ_JACIEE010000007.1"/>
</dbReference>
<protein>
    <recommendedName>
        <fullName evidence="3">Methyl-accepting chemotaxis protein</fullName>
    </recommendedName>
</protein>
<proteinExistence type="predicted"/>
<evidence type="ECO:0008006" key="3">
    <source>
        <dbReference type="Google" id="ProtNLM"/>
    </source>
</evidence>
<dbReference type="EMBL" id="JACIEE010000007">
    <property type="protein sequence ID" value="MBB3978416.1"/>
    <property type="molecule type" value="Genomic_DNA"/>
</dbReference>
<dbReference type="AlphaFoldDB" id="A0A7W6DBX9"/>
<gene>
    <name evidence="1" type="ORF">GGQ64_003650</name>
</gene>
<evidence type="ECO:0000313" key="2">
    <source>
        <dbReference type="Proteomes" id="UP000574761"/>
    </source>
</evidence>
<dbReference type="Gene3D" id="1.10.287.950">
    <property type="entry name" value="Methyl-accepting chemotaxis protein"/>
    <property type="match status" value="1"/>
</dbReference>
<evidence type="ECO:0000313" key="1">
    <source>
        <dbReference type="EMBL" id="MBB3978416.1"/>
    </source>
</evidence>